<gene>
    <name evidence="3" type="ORF">SSX86_028032</name>
</gene>
<sequence length="439" mass="50964">MDPRKKNASTSAPKKFRPKVRSNTGQSSTNRNQQPFYVPSPPIISQPQPVYYPPQPPQQQSFNDLLRFGHPDYFQQYASSAQQSYQNTQFREPRRLVDEASDSEEMDEEIEVDEEEVEEEQHVEIEEEVEEEEEEEEEMEEEPPARRTQARKNKKKSTTKADRTPWTTDEKKYLAQAYIHVTEDKKVGDQQRFSSFWQRVVDHFIGLIGRETNRNVHQITTKWKNLNKKLMNFGGLIAQFEHARASGAGDLDVWKLANTEYEKIYEKKGFTHVSVWEVVKDHPKWKAPRRKVGGVSEPKRTKTSVSGEYTTSNEVDSTQLPSRLPDLNEDSPPPLPQRKSRTKSGESSKDGSSNALEVMNRFESKWEKEKEAKAAIREKTAERKAMMYAAVKETMENEKRARDLEIFLRPTENVPTSLLPTLLAEKRRIAALHNWECDF</sequence>
<name>A0AAP0GKY2_9ASTR</name>
<evidence type="ECO:0000313" key="3">
    <source>
        <dbReference type="EMBL" id="KAK9051405.1"/>
    </source>
</evidence>
<dbReference type="Proteomes" id="UP001408789">
    <property type="component" value="Unassembled WGS sequence"/>
</dbReference>
<feature type="compositionally biased region" description="Basic residues" evidence="1">
    <location>
        <begin position="148"/>
        <end position="158"/>
    </location>
</feature>
<protein>
    <recommendedName>
        <fullName evidence="2">No apical meristem-associated C-terminal domain-containing protein</fullName>
    </recommendedName>
</protein>
<evidence type="ECO:0000259" key="2">
    <source>
        <dbReference type="Pfam" id="PF14303"/>
    </source>
</evidence>
<reference evidence="3 4" key="1">
    <citation type="submission" date="2024-04" db="EMBL/GenBank/DDBJ databases">
        <title>The reference genome of an endangered Asteraceae, Deinandra increscens subsp. villosa, native to the Central Coast of California.</title>
        <authorList>
            <person name="Guilliams M."/>
            <person name="Hasenstab-Lehman K."/>
            <person name="Meyer R."/>
            <person name="Mcevoy S."/>
        </authorList>
    </citation>
    <scope>NUCLEOTIDE SEQUENCE [LARGE SCALE GENOMIC DNA]</scope>
    <source>
        <tissue evidence="3">Leaf</tissue>
    </source>
</reference>
<feature type="domain" description="No apical meristem-associated C-terminal" evidence="2">
    <location>
        <begin position="268"/>
        <end position="398"/>
    </location>
</feature>
<dbReference type="InterPro" id="IPR029466">
    <property type="entry name" value="NAM-associated_C"/>
</dbReference>
<feature type="compositionally biased region" description="Low complexity" evidence="1">
    <location>
        <begin position="75"/>
        <end position="86"/>
    </location>
</feature>
<feature type="compositionally biased region" description="Acidic residues" evidence="1">
    <location>
        <begin position="99"/>
        <end position="142"/>
    </location>
</feature>
<dbReference type="AlphaFoldDB" id="A0AAP0GKY2"/>
<proteinExistence type="predicted"/>
<feature type="compositionally biased region" description="Polar residues" evidence="1">
    <location>
        <begin position="303"/>
        <end position="321"/>
    </location>
</feature>
<feature type="region of interest" description="Disordered" evidence="1">
    <location>
        <begin position="1"/>
        <end position="164"/>
    </location>
</feature>
<accession>A0AAP0GKY2</accession>
<evidence type="ECO:0000256" key="1">
    <source>
        <dbReference type="SAM" id="MobiDB-lite"/>
    </source>
</evidence>
<feature type="compositionally biased region" description="Pro residues" evidence="1">
    <location>
        <begin position="38"/>
        <end position="57"/>
    </location>
</feature>
<organism evidence="3 4">
    <name type="scientific">Deinandra increscens subsp. villosa</name>
    <dbReference type="NCBI Taxonomy" id="3103831"/>
    <lineage>
        <taxon>Eukaryota</taxon>
        <taxon>Viridiplantae</taxon>
        <taxon>Streptophyta</taxon>
        <taxon>Embryophyta</taxon>
        <taxon>Tracheophyta</taxon>
        <taxon>Spermatophyta</taxon>
        <taxon>Magnoliopsida</taxon>
        <taxon>eudicotyledons</taxon>
        <taxon>Gunneridae</taxon>
        <taxon>Pentapetalae</taxon>
        <taxon>asterids</taxon>
        <taxon>campanulids</taxon>
        <taxon>Asterales</taxon>
        <taxon>Asteraceae</taxon>
        <taxon>Asteroideae</taxon>
        <taxon>Heliantheae alliance</taxon>
        <taxon>Madieae</taxon>
        <taxon>Madiinae</taxon>
        <taxon>Deinandra</taxon>
    </lineage>
</organism>
<feature type="region of interest" description="Disordered" evidence="1">
    <location>
        <begin position="286"/>
        <end position="355"/>
    </location>
</feature>
<dbReference type="PANTHER" id="PTHR45023">
    <property type="match status" value="1"/>
</dbReference>
<dbReference type="Pfam" id="PF14303">
    <property type="entry name" value="NAM-associated"/>
    <property type="match status" value="1"/>
</dbReference>
<dbReference type="PANTHER" id="PTHR45023:SF13">
    <property type="entry name" value="PUTATIVE-RELATED"/>
    <property type="match status" value="1"/>
</dbReference>
<keyword evidence="4" id="KW-1185">Reference proteome</keyword>
<dbReference type="EMBL" id="JBCNJP010000027">
    <property type="protein sequence ID" value="KAK9051405.1"/>
    <property type="molecule type" value="Genomic_DNA"/>
</dbReference>
<feature type="compositionally biased region" description="Polar residues" evidence="1">
    <location>
        <begin position="21"/>
        <end position="35"/>
    </location>
</feature>
<comment type="caution">
    <text evidence="3">The sequence shown here is derived from an EMBL/GenBank/DDBJ whole genome shotgun (WGS) entry which is preliminary data.</text>
</comment>
<evidence type="ECO:0000313" key="4">
    <source>
        <dbReference type="Proteomes" id="UP001408789"/>
    </source>
</evidence>